<comment type="caution">
    <text evidence="1">The sequence shown here is derived from an EMBL/GenBank/DDBJ whole genome shotgun (WGS) entry which is preliminary data.</text>
</comment>
<accession>D6SN13</accession>
<organism evidence="1 2">
    <name type="scientific">Desulfonatronospira thiodismutans ASO3-1</name>
    <dbReference type="NCBI Taxonomy" id="555779"/>
    <lineage>
        <taxon>Bacteria</taxon>
        <taxon>Pseudomonadati</taxon>
        <taxon>Thermodesulfobacteriota</taxon>
        <taxon>Desulfovibrionia</taxon>
        <taxon>Desulfovibrionales</taxon>
        <taxon>Desulfonatronovibrionaceae</taxon>
        <taxon>Desulfonatronospira</taxon>
    </lineage>
</organism>
<sequence length="75" mass="8463">MKMEYDPVRDLLYMWFGTPGTKSAETKTIKPGLHADFDKEGKLLGIEVLDASEVLQHRVQFEFSLTSSSSKEIAL</sequence>
<protein>
    <recommendedName>
        <fullName evidence="3">DUF2283 domain-containing protein</fullName>
    </recommendedName>
</protein>
<reference evidence="1" key="1">
    <citation type="submission" date="2010-05" db="EMBL/GenBank/DDBJ databases">
        <title>The draft genome of Desulfonatronospira thiodismutans ASO3-1.</title>
        <authorList>
            <consortium name="US DOE Joint Genome Institute (JGI-PGF)"/>
            <person name="Lucas S."/>
            <person name="Copeland A."/>
            <person name="Lapidus A."/>
            <person name="Cheng J.-F."/>
            <person name="Bruce D."/>
            <person name="Goodwin L."/>
            <person name="Pitluck S."/>
            <person name="Chertkov O."/>
            <person name="Brettin T."/>
            <person name="Detter J.C."/>
            <person name="Han C."/>
            <person name="Land M.L."/>
            <person name="Hauser L."/>
            <person name="Kyrpides N."/>
            <person name="Mikhailova N."/>
            <person name="Muyzer G."/>
            <person name="Woyke T."/>
        </authorList>
    </citation>
    <scope>NUCLEOTIDE SEQUENCE [LARGE SCALE GENOMIC DNA]</scope>
    <source>
        <strain evidence="1">ASO3-1</strain>
    </source>
</reference>
<proteinExistence type="predicted"/>
<dbReference type="InterPro" id="IPR019270">
    <property type="entry name" value="DUF2283"/>
</dbReference>
<dbReference type="eggNOG" id="ENOG502ZRV3">
    <property type="taxonomic scope" value="Bacteria"/>
</dbReference>
<evidence type="ECO:0000313" key="2">
    <source>
        <dbReference type="Proteomes" id="UP000005496"/>
    </source>
</evidence>
<name>D6SN13_9BACT</name>
<dbReference type="AlphaFoldDB" id="D6SN13"/>
<evidence type="ECO:0008006" key="3">
    <source>
        <dbReference type="Google" id="ProtNLM"/>
    </source>
</evidence>
<evidence type="ECO:0000313" key="1">
    <source>
        <dbReference type="EMBL" id="EFI36074.1"/>
    </source>
</evidence>
<dbReference type="Proteomes" id="UP000005496">
    <property type="component" value="Unassembled WGS sequence"/>
</dbReference>
<dbReference type="RefSeq" id="WP_008869202.1">
    <property type="nucleotide sequence ID" value="NZ_ACJN02000001.1"/>
</dbReference>
<keyword evidence="2" id="KW-1185">Reference proteome</keyword>
<dbReference type="EMBL" id="ACJN02000001">
    <property type="protein sequence ID" value="EFI36074.1"/>
    <property type="molecule type" value="Genomic_DNA"/>
</dbReference>
<dbReference type="Pfam" id="PF10049">
    <property type="entry name" value="DUF2283"/>
    <property type="match status" value="1"/>
</dbReference>
<dbReference type="OrthoDB" id="5465285at2"/>
<gene>
    <name evidence="1" type="ORF">Dthio_PD3521</name>
</gene>